<dbReference type="GO" id="GO:0006887">
    <property type="term" value="P:exocytosis"/>
    <property type="evidence" value="ECO:0007669"/>
    <property type="project" value="UniProtKB-KW"/>
</dbReference>
<organism evidence="4 5">
    <name type="scientific">Setaria digitata</name>
    <dbReference type="NCBI Taxonomy" id="48799"/>
    <lineage>
        <taxon>Eukaryota</taxon>
        <taxon>Metazoa</taxon>
        <taxon>Ecdysozoa</taxon>
        <taxon>Nematoda</taxon>
        <taxon>Chromadorea</taxon>
        <taxon>Rhabditida</taxon>
        <taxon>Spirurina</taxon>
        <taxon>Spiruromorpha</taxon>
        <taxon>Filarioidea</taxon>
        <taxon>Setariidae</taxon>
        <taxon>Setaria</taxon>
    </lineage>
</organism>
<proteinExistence type="inferred from homology"/>
<dbReference type="GO" id="GO:0000145">
    <property type="term" value="C:exocyst"/>
    <property type="evidence" value="ECO:0007669"/>
    <property type="project" value="InterPro"/>
</dbReference>
<dbReference type="Proteomes" id="UP000887581">
    <property type="component" value="Unplaced"/>
</dbReference>
<dbReference type="InterPro" id="IPR042532">
    <property type="entry name" value="EXOC3/Sec6_C"/>
</dbReference>
<evidence type="ECO:0000313" key="4">
    <source>
        <dbReference type="Proteomes" id="UP000887581"/>
    </source>
</evidence>
<evidence type="ECO:0000256" key="1">
    <source>
        <dbReference type="ARBA" id="ARBA00009447"/>
    </source>
</evidence>
<dbReference type="AlphaFoldDB" id="A0A915PLQ9"/>
<protein>
    <submittedName>
        <fullName evidence="5">Exocyst complex component Sec6</fullName>
    </submittedName>
</protein>
<name>A0A915PLQ9_9BILA</name>
<evidence type="ECO:0000256" key="2">
    <source>
        <dbReference type="ARBA" id="ARBA00022448"/>
    </source>
</evidence>
<keyword evidence="2" id="KW-0813">Transport</keyword>
<dbReference type="GO" id="GO:0051601">
    <property type="term" value="P:exocyst localization"/>
    <property type="evidence" value="ECO:0007669"/>
    <property type="project" value="TreeGrafter"/>
</dbReference>
<dbReference type="PANTHER" id="PTHR21292">
    <property type="entry name" value="EXOCYST COMPLEX COMPONENT SEC6-RELATED"/>
    <property type="match status" value="1"/>
</dbReference>
<sequence>MDVDAIEKEAHAAALVQVAQMFQRPDQLEKLDTFKKRADRKKTAVEAMLRTGVQSQLEGIRTAIGHLSTTVEDIKGVETNLQEIYTTLLAFPELKQKMAKLREANIKNSQYATSIGHLQHIYEINETIEKTREYVQDGKLLLAHKNIMEMEHARDDLMYEVHKLQQRNLLKTYFLDLDKVIQELAKQLWYICSRCLEAVRGTEQGPMQLVTALRIIEREERIDQYYMDRRSSTNDFIPPGRPRNWRQKCLEVIASTVKQRIEGNQLEDRSLNRQWLARYLEVCRLVLVDDLMVAKSAASPCFPPSYGIYDRFVSMYHNLLSGRLREIASEKLEKNELVQLLSWVNAYGSEQILGNPRLQINTAALLADHPLLSKSTVTELCDRFIEITRRDMHEWLEKTLMQEKDDWYKDVHPEEERLGYFYTQLPSILFGMIEDTISLTREVSHDIIPNVVEVSVEEFLNFANKYKGTVSMWCSGFNVLLLVLNAATAYKTKHFENRNHFKEFTATVIAVANNLDICVESTEKLKQHIRLTMETDLSPSNSSNIEVATSSGSIHSNRSLSIMVVSRQALLDKIDQLKKRWNIGMQSAIGTLLDEVSEDIAPHLAEILTKKWLGGSSALETICMTIADYYSDHKHLRPHIRCALLMEIQYKIVGEYMTGIDSRRLSLANYDDRYTASRLLRRDGERLTQLFSKLLNDVDVTFTDLTVVLISMSDVLSLRDKSLLALETTTLVRKFPDIHVELLSALIQTREDMGRVEARAMAEDTIGHMKHHPKGDAVFSKLFQACKTGPKRIFGLEDTMEHMFVKLI</sequence>
<dbReference type="WBParaSite" id="sdigi.contig141.g5147.t1">
    <property type="protein sequence ID" value="sdigi.contig141.g5147.t1"/>
    <property type="gene ID" value="sdigi.contig141.g5147"/>
</dbReference>
<keyword evidence="3" id="KW-0268">Exocytosis</keyword>
<keyword evidence="4" id="KW-1185">Reference proteome</keyword>
<reference evidence="5" key="1">
    <citation type="submission" date="2022-11" db="UniProtKB">
        <authorList>
            <consortium name="WormBaseParasite"/>
        </authorList>
    </citation>
    <scope>IDENTIFICATION</scope>
</reference>
<dbReference type="GO" id="GO:0000149">
    <property type="term" value="F:SNARE binding"/>
    <property type="evidence" value="ECO:0007669"/>
    <property type="project" value="TreeGrafter"/>
</dbReference>
<accession>A0A915PLQ9</accession>
<dbReference type="Gene3D" id="1.10.357.70">
    <property type="entry name" value="Exocyst complex component Sec6, C-terminal domain"/>
    <property type="match status" value="1"/>
</dbReference>
<dbReference type="InterPro" id="IPR010326">
    <property type="entry name" value="EXOC3/Sec6"/>
</dbReference>
<comment type="similarity">
    <text evidence="1">Belongs to the SEC6 family.</text>
</comment>
<dbReference type="PANTHER" id="PTHR21292:SF1">
    <property type="entry name" value="EXOCYST COMPLEX COMPONENT 3"/>
    <property type="match status" value="1"/>
</dbReference>
<evidence type="ECO:0000313" key="5">
    <source>
        <dbReference type="WBParaSite" id="sdigi.contig141.g5147.t1"/>
    </source>
</evidence>
<dbReference type="Pfam" id="PF06046">
    <property type="entry name" value="Sec6"/>
    <property type="match status" value="1"/>
</dbReference>
<evidence type="ECO:0000256" key="3">
    <source>
        <dbReference type="ARBA" id="ARBA00022483"/>
    </source>
</evidence>
<dbReference type="Gene3D" id="1.10.357.50">
    <property type="match status" value="1"/>
</dbReference>